<dbReference type="Pfam" id="PF12679">
    <property type="entry name" value="ABC2_membrane_2"/>
    <property type="match status" value="1"/>
</dbReference>
<gene>
    <name evidence="2" type="ORF">LX66_4551</name>
</gene>
<keyword evidence="1" id="KW-0812">Transmembrane</keyword>
<organism evidence="2 3">
    <name type="scientific">Chitinophaga japonensis</name>
    <name type="common">Flexibacter japonensis</name>
    <dbReference type="NCBI Taxonomy" id="104662"/>
    <lineage>
        <taxon>Bacteria</taxon>
        <taxon>Pseudomonadati</taxon>
        <taxon>Bacteroidota</taxon>
        <taxon>Chitinophagia</taxon>
        <taxon>Chitinophagales</taxon>
        <taxon>Chitinophagaceae</taxon>
        <taxon>Chitinophaga</taxon>
    </lineage>
</organism>
<comment type="caution">
    <text evidence="2">The sequence shown here is derived from an EMBL/GenBank/DDBJ whole genome shotgun (WGS) entry which is preliminary data.</text>
</comment>
<dbReference type="Proteomes" id="UP000316778">
    <property type="component" value="Unassembled WGS sequence"/>
</dbReference>
<protein>
    <submittedName>
        <fullName evidence="2">ABC-2 type transport system permease protein</fullName>
    </submittedName>
</protein>
<keyword evidence="1" id="KW-0472">Membrane</keyword>
<evidence type="ECO:0000313" key="2">
    <source>
        <dbReference type="EMBL" id="TWI84188.1"/>
    </source>
</evidence>
<feature type="transmembrane region" description="Helical" evidence="1">
    <location>
        <begin position="115"/>
        <end position="134"/>
    </location>
</feature>
<name>A0A562SSV3_CHIJA</name>
<reference evidence="2 3" key="1">
    <citation type="journal article" date="2013" name="Stand. Genomic Sci.">
        <title>Genomic Encyclopedia of Type Strains, Phase I: The one thousand microbial genomes (KMG-I) project.</title>
        <authorList>
            <person name="Kyrpides N.C."/>
            <person name="Woyke T."/>
            <person name="Eisen J.A."/>
            <person name="Garrity G."/>
            <person name="Lilburn T.G."/>
            <person name="Beck B.J."/>
            <person name="Whitman W.B."/>
            <person name="Hugenholtz P."/>
            <person name="Klenk H.P."/>
        </authorList>
    </citation>
    <scope>NUCLEOTIDE SEQUENCE [LARGE SCALE GENOMIC DNA]</scope>
    <source>
        <strain evidence="2 3">DSM 13484</strain>
    </source>
</reference>
<keyword evidence="1" id="KW-1133">Transmembrane helix</keyword>
<evidence type="ECO:0000256" key="1">
    <source>
        <dbReference type="SAM" id="Phobius"/>
    </source>
</evidence>
<dbReference type="InterPro" id="IPR021913">
    <property type="entry name" value="DUF3526"/>
</dbReference>
<feature type="transmembrane region" description="Helical" evidence="1">
    <location>
        <begin position="199"/>
        <end position="226"/>
    </location>
</feature>
<sequence>MVWRSGTLAAILLALLVLTGIAFASTRIQYKRLYLERTAANAQFRQQWEQLKAGDPHSAAHFGTWIFKPVTLLGSFDKGIDNVAGYTMRVEAHVQHNLATSPLRPADTYLRLGELTMANVLLLFFPLFILCYCFNSYTQEKASGTLQLLLLQGASRPAVLRSKAGLHLAVVNTMLLTMMLAFLPALLLGGGGPLNSGELLRILLLLACYACYCSIFVLLGVILSAIAGNARQALLIGCGIWLLWNVLLPRLSAAAGDVWHPLPSQHALEEKIEKAIKTGINGDDPREARLERLTRQVLKKYNVTDISSLPVNFDAIRLQSNEDYAQMVYGKYAAETDSTMRRQNNITRYAALADPFLAVRSISMALCGTDYDHHWHFDAAARSYRHTFIRRLNNQQAYGGGSSDQDFYRQMPRFHYEPPGLAAVLRSQLLPLLSLLLWLPGCLLLLNRIARHEPFV</sequence>
<accession>A0A562SSV3</accession>
<dbReference type="PANTHER" id="PTHR43471:SF1">
    <property type="entry name" value="ABC TRANSPORTER PERMEASE PROTEIN NOSY-RELATED"/>
    <property type="match status" value="1"/>
</dbReference>
<evidence type="ECO:0000313" key="3">
    <source>
        <dbReference type="Proteomes" id="UP000316778"/>
    </source>
</evidence>
<dbReference type="PANTHER" id="PTHR43471">
    <property type="entry name" value="ABC TRANSPORTER PERMEASE"/>
    <property type="match status" value="1"/>
</dbReference>
<dbReference type="GO" id="GO:0140359">
    <property type="term" value="F:ABC-type transporter activity"/>
    <property type="evidence" value="ECO:0007669"/>
    <property type="project" value="InterPro"/>
</dbReference>
<dbReference type="AlphaFoldDB" id="A0A562SSV3"/>
<feature type="transmembrane region" description="Helical" evidence="1">
    <location>
        <begin position="166"/>
        <end position="187"/>
    </location>
</feature>
<feature type="transmembrane region" description="Helical" evidence="1">
    <location>
        <begin position="233"/>
        <end position="253"/>
    </location>
</feature>
<dbReference type="EMBL" id="VLLG01000005">
    <property type="protein sequence ID" value="TWI84188.1"/>
    <property type="molecule type" value="Genomic_DNA"/>
</dbReference>
<dbReference type="GO" id="GO:0005886">
    <property type="term" value="C:plasma membrane"/>
    <property type="evidence" value="ECO:0007669"/>
    <property type="project" value="UniProtKB-SubCell"/>
</dbReference>
<dbReference type="Pfam" id="PF12040">
    <property type="entry name" value="DUF3526"/>
    <property type="match status" value="1"/>
</dbReference>
<proteinExistence type="predicted"/>
<keyword evidence="3" id="KW-1185">Reference proteome</keyword>